<keyword evidence="17" id="KW-1185">Reference proteome</keyword>
<dbReference type="OMA" id="HEMKYIE"/>
<keyword evidence="5 13" id="KW-0349">Heme</keyword>
<dbReference type="FunFam" id="1.10.630.10:FF:000042">
    <property type="entry name" value="Cytochrome P450"/>
    <property type="match status" value="1"/>
</dbReference>
<comment type="subcellular location">
    <subcellularLocation>
        <location evidence="3">Endoplasmic reticulum membrane</location>
        <topology evidence="3">Peripheral membrane protein</topology>
    </subcellularLocation>
    <subcellularLocation>
        <location evidence="2">Microsome membrane</location>
        <topology evidence="2">Peripheral membrane protein</topology>
    </subcellularLocation>
</comment>
<evidence type="ECO:0000256" key="10">
    <source>
        <dbReference type="ARBA" id="ARBA00023004"/>
    </source>
</evidence>
<evidence type="ECO:0000256" key="1">
    <source>
        <dbReference type="ARBA" id="ARBA00001971"/>
    </source>
</evidence>
<dbReference type="InterPro" id="IPR002401">
    <property type="entry name" value="Cyt_P450_E_grp-I"/>
</dbReference>
<dbReference type="Gene3D" id="1.10.630.10">
    <property type="entry name" value="Cytochrome P450"/>
    <property type="match status" value="1"/>
</dbReference>
<feature type="transmembrane region" description="Helical" evidence="15">
    <location>
        <begin position="6"/>
        <end position="22"/>
    </location>
</feature>
<evidence type="ECO:0000256" key="6">
    <source>
        <dbReference type="ARBA" id="ARBA00022723"/>
    </source>
</evidence>
<keyword evidence="8" id="KW-0492">Microsome</keyword>
<dbReference type="FunCoup" id="A0A7R8YNE7">
    <property type="interactions" value="155"/>
</dbReference>
<evidence type="ECO:0000256" key="3">
    <source>
        <dbReference type="ARBA" id="ARBA00004406"/>
    </source>
</evidence>
<evidence type="ECO:0000256" key="7">
    <source>
        <dbReference type="ARBA" id="ARBA00022824"/>
    </source>
</evidence>
<keyword evidence="11 14" id="KW-0503">Monooxygenase</keyword>
<dbReference type="EMBL" id="LR899009">
    <property type="protein sequence ID" value="CAD7079488.1"/>
    <property type="molecule type" value="Genomic_DNA"/>
</dbReference>
<keyword evidence="9 14" id="KW-0560">Oxidoreductase</keyword>
<evidence type="ECO:0000256" key="2">
    <source>
        <dbReference type="ARBA" id="ARBA00004174"/>
    </source>
</evidence>
<reference evidence="16 17" key="1">
    <citation type="submission" date="2020-11" db="EMBL/GenBank/DDBJ databases">
        <authorList>
            <person name="Wallbank WR R."/>
            <person name="Pardo Diaz C."/>
            <person name="Kozak K."/>
            <person name="Martin S."/>
            <person name="Jiggins C."/>
            <person name="Moest M."/>
            <person name="Warren A I."/>
            <person name="Generalovic N T."/>
            <person name="Byers J.R.P. K."/>
            <person name="Montejo-Kovacevich G."/>
            <person name="Yen C E."/>
        </authorList>
    </citation>
    <scope>NUCLEOTIDE SEQUENCE [LARGE SCALE GENOMIC DNA]</scope>
</reference>
<evidence type="ECO:0000256" key="4">
    <source>
        <dbReference type="ARBA" id="ARBA00010617"/>
    </source>
</evidence>
<proteinExistence type="inferred from homology"/>
<dbReference type="InterPro" id="IPR036396">
    <property type="entry name" value="Cyt_P450_sf"/>
</dbReference>
<evidence type="ECO:0000256" key="15">
    <source>
        <dbReference type="SAM" id="Phobius"/>
    </source>
</evidence>
<dbReference type="SUPFAM" id="SSF48264">
    <property type="entry name" value="Cytochrome P450"/>
    <property type="match status" value="1"/>
</dbReference>
<feature type="binding site" description="axial binding residue" evidence="13">
    <location>
        <position position="448"/>
    </location>
    <ligand>
        <name>heme</name>
        <dbReference type="ChEBI" id="CHEBI:30413"/>
    </ligand>
    <ligandPart>
        <name>Fe</name>
        <dbReference type="ChEBI" id="CHEBI:18248"/>
    </ligandPart>
</feature>
<evidence type="ECO:0000256" key="13">
    <source>
        <dbReference type="PIRSR" id="PIRSR602401-1"/>
    </source>
</evidence>
<dbReference type="CDD" id="cd11056">
    <property type="entry name" value="CYP6-like"/>
    <property type="match status" value="1"/>
</dbReference>
<dbReference type="PRINTS" id="PR00463">
    <property type="entry name" value="EP450I"/>
</dbReference>
<accession>A0A7R8YNE7</accession>
<dbReference type="GO" id="GO:0005506">
    <property type="term" value="F:iron ion binding"/>
    <property type="evidence" value="ECO:0007669"/>
    <property type="project" value="InterPro"/>
</dbReference>
<comment type="cofactor">
    <cofactor evidence="1 13">
        <name>heme</name>
        <dbReference type="ChEBI" id="CHEBI:30413"/>
    </cofactor>
</comment>
<dbReference type="PROSITE" id="PS00086">
    <property type="entry name" value="CYTOCHROME_P450"/>
    <property type="match status" value="1"/>
</dbReference>
<dbReference type="GO" id="GO:0020037">
    <property type="term" value="F:heme binding"/>
    <property type="evidence" value="ECO:0007669"/>
    <property type="project" value="InterPro"/>
</dbReference>
<evidence type="ECO:0000313" key="16">
    <source>
        <dbReference type="EMBL" id="CAD7079488.1"/>
    </source>
</evidence>
<dbReference type="Pfam" id="PF00067">
    <property type="entry name" value="p450"/>
    <property type="match status" value="1"/>
</dbReference>
<dbReference type="InParanoid" id="A0A7R8YNE7"/>
<dbReference type="PANTHER" id="PTHR24292">
    <property type="entry name" value="CYTOCHROME P450"/>
    <property type="match status" value="1"/>
</dbReference>
<dbReference type="GO" id="GO:0004497">
    <property type="term" value="F:monooxygenase activity"/>
    <property type="evidence" value="ECO:0007669"/>
    <property type="project" value="UniProtKB-KW"/>
</dbReference>
<keyword evidence="12 15" id="KW-0472">Membrane</keyword>
<protein>
    <recommendedName>
        <fullName evidence="18">Cytochrome P450</fullName>
    </recommendedName>
</protein>
<dbReference type="AlphaFoldDB" id="A0A7R8YNE7"/>
<name>A0A7R8YNE7_HERIL</name>
<evidence type="ECO:0000256" key="12">
    <source>
        <dbReference type="ARBA" id="ARBA00023136"/>
    </source>
</evidence>
<evidence type="ECO:0000256" key="14">
    <source>
        <dbReference type="RuleBase" id="RU000461"/>
    </source>
</evidence>
<dbReference type="GO" id="GO:0005789">
    <property type="term" value="C:endoplasmic reticulum membrane"/>
    <property type="evidence" value="ECO:0007669"/>
    <property type="project" value="UniProtKB-SubCell"/>
</dbReference>
<keyword evidence="15" id="KW-0812">Transmembrane</keyword>
<dbReference type="InterPro" id="IPR001128">
    <property type="entry name" value="Cyt_P450"/>
</dbReference>
<evidence type="ECO:0000256" key="11">
    <source>
        <dbReference type="ARBA" id="ARBA00023033"/>
    </source>
</evidence>
<dbReference type="InterPro" id="IPR017972">
    <property type="entry name" value="Cyt_P450_CS"/>
</dbReference>
<evidence type="ECO:0000313" key="17">
    <source>
        <dbReference type="Proteomes" id="UP000594454"/>
    </source>
</evidence>
<dbReference type="GO" id="GO:0016705">
    <property type="term" value="F:oxidoreductase activity, acting on paired donors, with incorporation or reduction of molecular oxygen"/>
    <property type="evidence" value="ECO:0007669"/>
    <property type="project" value="InterPro"/>
</dbReference>
<evidence type="ECO:0000256" key="8">
    <source>
        <dbReference type="ARBA" id="ARBA00022848"/>
    </source>
</evidence>
<dbReference type="PRINTS" id="PR00385">
    <property type="entry name" value="P450"/>
</dbReference>
<dbReference type="InterPro" id="IPR050476">
    <property type="entry name" value="Insect_CytP450_Detox"/>
</dbReference>
<keyword evidence="10 13" id="KW-0408">Iron</keyword>
<gene>
    <name evidence="16" type="ORF">HERILL_LOCUS2701</name>
</gene>
<comment type="similarity">
    <text evidence="4 14">Belongs to the cytochrome P450 family.</text>
</comment>
<keyword evidence="6 13" id="KW-0479">Metal-binding</keyword>
<dbReference type="Proteomes" id="UP000594454">
    <property type="component" value="Chromosome 1"/>
</dbReference>
<keyword evidence="7" id="KW-0256">Endoplasmic reticulum</keyword>
<evidence type="ECO:0000256" key="9">
    <source>
        <dbReference type="ARBA" id="ARBA00023002"/>
    </source>
</evidence>
<evidence type="ECO:0000256" key="5">
    <source>
        <dbReference type="ARBA" id="ARBA00022617"/>
    </source>
</evidence>
<organism evidence="16 17">
    <name type="scientific">Hermetia illucens</name>
    <name type="common">Black soldier fly</name>
    <dbReference type="NCBI Taxonomy" id="343691"/>
    <lineage>
        <taxon>Eukaryota</taxon>
        <taxon>Metazoa</taxon>
        <taxon>Ecdysozoa</taxon>
        <taxon>Arthropoda</taxon>
        <taxon>Hexapoda</taxon>
        <taxon>Insecta</taxon>
        <taxon>Pterygota</taxon>
        <taxon>Neoptera</taxon>
        <taxon>Endopterygota</taxon>
        <taxon>Diptera</taxon>
        <taxon>Brachycera</taxon>
        <taxon>Stratiomyomorpha</taxon>
        <taxon>Stratiomyidae</taxon>
        <taxon>Hermetiinae</taxon>
        <taxon>Hermetia</taxon>
    </lineage>
</organism>
<dbReference type="PANTHER" id="PTHR24292:SF103">
    <property type="entry name" value="CYTOCHROME P450 6BS1"/>
    <property type="match status" value="1"/>
</dbReference>
<keyword evidence="15" id="KW-1133">Transmembrane helix</keyword>
<dbReference type="OrthoDB" id="2789670at2759"/>
<sequence>MGTLSIVAWSVISIVSLIYIYFKKKYSFWKDRGVNYVEPTFPLGNLPSRKAHFKDFITNVYKYKNENPFVGAYIIAKPIVIPTSLDFVQNILVKDFSNFHERGAYSNEEDDPLSAHMFNVDGEKWKLLRTKLSPTFTSGKMKFMFPTVVDVANRFNGSLADIVKPGPGSELEIRDLLARFTTDVIGSCAFGIECNSLKDPKSAFRFYGRKIFEDAPIGAGTLLLAFQYPDLARKLHITQTRKEVINFFMNTVRETIAYREKNNVKRNDFMNFLIQLKNGESIDDERSNQMRKLTMEEVAAQAFLFFAAGFETSSTTMTYSLYELALNPEIQEKARQEINDVLANHEGELTYEAVQEMRYIDQIISEALRKYPPVVFLFRKAAQDYRIPNTKTIIEKGMEIMIPVYCIHHDPAIYPNPETFDPERFTPEQIRNRHPTSFLGFGDGPRNCVGLRFGRMQTRIGLITLLRNYRFKPSRKTAIPLIFDSELVILTPKGGMYLEIERI</sequence>
<evidence type="ECO:0008006" key="18">
    <source>
        <dbReference type="Google" id="ProtNLM"/>
    </source>
</evidence>